<comment type="caution">
    <text evidence="1">The sequence shown here is derived from an EMBL/GenBank/DDBJ whole genome shotgun (WGS) entry which is preliminary data.</text>
</comment>
<sequence length="267" mass="29749">MDYEIVFCDVDGTLLNNEHRMLDSTIQAIKQLKAKDVPFVIVTARGPSGIYPIFKRYNFTCPMVCYSGALVMDEQGNVLQSNGFSRKTAATVIHFIEAEQFDCTWNIYSMNMWIVNNKNDSRVKREESIVEAEATEGDISDLPAGANVGKILCMCNPKQTGAIENALKAKFPCLSIVRSSDILIEIMNKGISKGGSIRFLCDEWNIGLDKTVGFGDHYNDLDMLETVAMPFIMENGPEELKAKIENITLSNESDGIYYGLKKIGLVE</sequence>
<dbReference type="InterPro" id="IPR000150">
    <property type="entry name" value="Cof"/>
</dbReference>
<dbReference type="NCBIfam" id="TIGR01484">
    <property type="entry name" value="HAD-SF-IIB"/>
    <property type="match status" value="1"/>
</dbReference>
<dbReference type="InterPro" id="IPR036412">
    <property type="entry name" value="HAD-like_sf"/>
</dbReference>
<gene>
    <name evidence="1" type="ORF">CSX01_03950</name>
</gene>
<dbReference type="InterPro" id="IPR023214">
    <property type="entry name" value="HAD_sf"/>
</dbReference>
<dbReference type="PROSITE" id="PS01228">
    <property type="entry name" value="COF_1"/>
    <property type="match status" value="1"/>
</dbReference>
<name>A0A2G3DXK1_9FIRM</name>
<dbReference type="Proteomes" id="UP000225889">
    <property type="component" value="Unassembled WGS sequence"/>
</dbReference>
<evidence type="ECO:0000313" key="1">
    <source>
        <dbReference type="EMBL" id="PHU35768.1"/>
    </source>
</evidence>
<dbReference type="Gene3D" id="3.30.1240.10">
    <property type="match status" value="1"/>
</dbReference>
<dbReference type="PANTHER" id="PTHR10000">
    <property type="entry name" value="PHOSPHOSERINE PHOSPHATASE"/>
    <property type="match status" value="1"/>
</dbReference>
<dbReference type="SUPFAM" id="SSF56784">
    <property type="entry name" value="HAD-like"/>
    <property type="match status" value="1"/>
</dbReference>
<dbReference type="PANTHER" id="PTHR10000:SF8">
    <property type="entry name" value="HAD SUPERFAMILY HYDROLASE-LIKE, TYPE 3"/>
    <property type="match status" value="1"/>
</dbReference>
<dbReference type="CDD" id="cd07516">
    <property type="entry name" value="HAD_Pase"/>
    <property type="match status" value="1"/>
</dbReference>
<protein>
    <submittedName>
        <fullName evidence="1">Hydrolase</fullName>
    </submittedName>
</protein>
<dbReference type="GO" id="GO:0005829">
    <property type="term" value="C:cytosol"/>
    <property type="evidence" value="ECO:0007669"/>
    <property type="project" value="TreeGrafter"/>
</dbReference>
<reference evidence="1 2" key="1">
    <citation type="submission" date="2017-10" db="EMBL/GenBank/DDBJ databases">
        <title>Resolving the taxonomy of Roseburia spp., Eubacterium rectale and Agathobacter spp. through phylogenomic analysis.</title>
        <authorList>
            <person name="Sheridan P.O."/>
            <person name="Walker A.W."/>
            <person name="Duncan S.H."/>
            <person name="Scott K.P."/>
            <person name="Toole P.W.O."/>
            <person name="Luis P."/>
            <person name="Flint H.J."/>
        </authorList>
    </citation>
    <scope>NUCLEOTIDE SEQUENCE [LARGE SCALE GENOMIC DNA]</scope>
    <source>
        <strain evidence="1 2">JK626</strain>
    </source>
</reference>
<proteinExistence type="predicted"/>
<keyword evidence="1" id="KW-0378">Hydrolase</keyword>
<dbReference type="Gene3D" id="3.40.50.1000">
    <property type="entry name" value="HAD superfamily/HAD-like"/>
    <property type="match status" value="1"/>
</dbReference>
<dbReference type="GO" id="GO:0000287">
    <property type="term" value="F:magnesium ion binding"/>
    <property type="evidence" value="ECO:0007669"/>
    <property type="project" value="TreeGrafter"/>
</dbReference>
<dbReference type="SFLD" id="SFLDS00003">
    <property type="entry name" value="Haloacid_Dehalogenase"/>
    <property type="match status" value="1"/>
</dbReference>
<dbReference type="InterPro" id="IPR006379">
    <property type="entry name" value="HAD-SF_hydro_IIB"/>
</dbReference>
<dbReference type="NCBIfam" id="TIGR00099">
    <property type="entry name" value="Cof-subfamily"/>
    <property type="match status" value="1"/>
</dbReference>
<dbReference type="GO" id="GO:0016791">
    <property type="term" value="F:phosphatase activity"/>
    <property type="evidence" value="ECO:0007669"/>
    <property type="project" value="UniProtKB-ARBA"/>
</dbReference>
<dbReference type="Pfam" id="PF08282">
    <property type="entry name" value="Hydrolase_3"/>
    <property type="match status" value="1"/>
</dbReference>
<accession>A0A2G3DXK1</accession>
<dbReference type="RefSeq" id="WP_099391514.1">
    <property type="nucleotide sequence ID" value="NZ_PDYF01000008.1"/>
</dbReference>
<dbReference type="SFLD" id="SFLDG01140">
    <property type="entry name" value="C2.B:_Phosphomannomutase_and_P"/>
    <property type="match status" value="1"/>
</dbReference>
<reference evidence="1 2" key="2">
    <citation type="submission" date="2017-10" db="EMBL/GenBank/DDBJ databases">
        <authorList>
            <person name="Banno H."/>
            <person name="Chua N.-H."/>
        </authorList>
    </citation>
    <scope>NUCLEOTIDE SEQUENCE [LARGE SCALE GENOMIC DNA]</scope>
    <source>
        <strain evidence="1 2">JK626</strain>
    </source>
</reference>
<organism evidence="1 2">
    <name type="scientific">Pseudobutyrivibrio ruminis</name>
    <dbReference type="NCBI Taxonomy" id="46206"/>
    <lineage>
        <taxon>Bacteria</taxon>
        <taxon>Bacillati</taxon>
        <taxon>Bacillota</taxon>
        <taxon>Clostridia</taxon>
        <taxon>Lachnospirales</taxon>
        <taxon>Lachnospiraceae</taxon>
        <taxon>Pseudobutyrivibrio</taxon>
    </lineage>
</organism>
<dbReference type="EMBL" id="PDYF01000008">
    <property type="protein sequence ID" value="PHU35768.1"/>
    <property type="molecule type" value="Genomic_DNA"/>
</dbReference>
<dbReference type="AlphaFoldDB" id="A0A2G3DXK1"/>
<evidence type="ECO:0000313" key="2">
    <source>
        <dbReference type="Proteomes" id="UP000225889"/>
    </source>
</evidence>